<dbReference type="EMBL" id="CP023737">
    <property type="protein sequence ID" value="ATQ69624.1"/>
    <property type="molecule type" value="Genomic_DNA"/>
</dbReference>
<proteinExistence type="predicted"/>
<dbReference type="RefSeq" id="WP_024749514.1">
    <property type="nucleotide sequence ID" value="NZ_CP119869.1"/>
</dbReference>
<keyword evidence="2" id="KW-1185">Reference proteome</keyword>
<dbReference type="AlphaFoldDB" id="A0A2D2D3S1"/>
<evidence type="ECO:0000313" key="1">
    <source>
        <dbReference type="EMBL" id="ATQ69624.1"/>
    </source>
</evidence>
<gene>
    <name evidence="1" type="ORF">CQW49_18345</name>
</gene>
<dbReference type="KEGG" id="mtw:CQW49_18345"/>
<protein>
    <submittedName>
        <fullName evidence="1">Uncharacterized protein</fullName>
    </submittedName>
</protein>
<evidence type="ECO:0000313" key="2">
    <source>
        <dbReference type="Proteomes" id="UP000230709"/>
    </source>
</evidence>
<organism evidence="1 2">
    <name type="scientific">Methylosinus trichosporium (strain ATCC 35070 / NCIMB 11131 / UNIQEM 75 / OB3b)</name>
    <dbReference type="NCBI Taxonomy" id="595536"/>
    <lineage>
        <taxon>Bacteria</taxon>
        <taxon>Pseudomonadati</taxon>
        <taxon>Pseudomonadota</taxon>
        <taxon>Alphaproteobacteria</taxon>
        <taxon>Hyphomicrobiales</taxon>
        <taxon>Methylocystaceae</taxon>
        <taxon>Methylosinus</taxon>
    </lineage>
</organism>
<reference evidence="2" key="1">
    <citation type="submission" date="2017-10" db="EMBL/GenBank/DDBJ databases">
        <title>Completed PacBio SMRT sequence of Methylosinus trichosporium OB3b reveals presence of a third large plasmid.</title>
        <authorList>
            <person name="Charles T.C."/>
            <person name="Lynch M.D.J."/>
            <person name="Heil J.R."/>
            <person name="Cheng J."/>
        </authorList>
    </citation>
    <scope>NUCLEOTIDE SEQUENCE [LARGE SCALE GENOMIC DNA]</scope>
    <source>
        <strain evidence="2">OB3b</strain>
    </source>
</reference>
<dbReference type="Proteomes" id="UP000230709">
    <property type="component" value="Chromosome"/>
</dbReference>
<accession>A0A2D2D3S1</accession>
<sequence length="64" mass="6714">MVAGAGADAPAAASMSSPALRFDLPRVAHIKRTSSRMIAVIASGAFLPRASMRRSRAHADLRLP</sequence>
<name>A0A2D2D3S1_METT3</name>